<name>A0A5E4TAZ7_9BURK</name>
<reference evidence="1 2" key="1">
    <citation type="submission" date="2019-08" db="EMBL/GenBank/DDBJ databases">
        <authorList>
            <person name="Peeters C."/>
        </authorList>
    </citation>
    <scope>NUCLEOTIDE SEQUENCE [LARGE SCALE GENOMIC DNA]</scope>
    <source>
        <strain evidence="1 2">LMG 31110</strain>
    </source>
</reference>
<protein>
    <submittedName>
        <fullName evidence="1">Uncharacterized protein</fullName>
    </submittedName>
</protein>
<dbReference type="EMBL" id="CABPSJ010000002">
    <property type="protein sequence ID" value="VVD85310.1"/>
    <property type="molecule type" value="Genomic_DNA"/>
</dbReference>
<organism evidence="1 2">
    <name type="scientific">Pandoraea communis</name>
    <dbReference type="NCBI Taxonomy" id="2508297"/>
    <lineage>
        <taxon>Bacteria</taxon>
        <taxon>Pseudomonadati</taxon>
        <taxon>Pseudomonadota</taxon>
        <taxon>Betaproteobacteria</taxon>
        <taxon>Burkholderiales</taxon>
        <taxon>Burkholderiaceae</taxon>
        <taxon>Pandoraea</taxon>
    </lineage>
</organism>
<dbReference type="Proteomes" id="UP000337189">
    <property type="component" value="Unassembled WGS sequence"/>
</dbReference>
<dbReference type="AlphaFoldDB" id="A0A5E4TAZ7"/>
<gene>
    <name evidence="1" type="ORF">PCO31110_01325</name>
</gene>
<sequence>MKFRIWDGAFRVSLRALNSALERTDVLIWGDCDLNDFG</sequence>
<evidence type="ECO:0000313" key="1">
    <source>
        <dbReference type="EMBL" id="VVD85310.1"/>
    </source>
</evidence>
<evidence type="ECO:0000313" key="2">
    <source>
        <dbReference type="Proteomes" id="UP000337189"/>
    </source>
</evidence>
<accession>A0A5E4TAZ7</accession>
<proteinExistence type="predicted"/>